<dbReference type="CDD" id="cd04301">
    <property type="entry name" value="NAT_SF"/>
    <property type="match status" value="1"/>
</dbReference>
<proteinExistence type="predicted"/>
<evidence type="ECO:0000313" key="3">
    <source>
        <dbReference type="Proteomes" id="UP000266506"/>
    </source>
</evidence>
<accession>A0A397S707</accession>
<reference evidence="2 3" key="1">
    <citation type="submission" date="2018-08" db="EMBL/GenBank/DDBJ databases">
        <title>Genomic Encyclopedia of Archaeal and Bacterial Type Strains, Phase II (KMG-II): from individual species to whole genera.</title>
        <authorList>
            <person name="Goeker M."/>
        </authorList>
    </citation>
    <scope>NUCLEOTIDE SEQUENCE [LARGE SCALE GENOMIC DNA]</scope>
    <source>
        <strain evidence="2 3">ATCC 27112</strain>
    </source>
</reference>
<dbReference type="SUPFAM" id="SSF55729">
    <property type="entry name" value="Acyl-CoA N-acyltransferases (Nat)"/>
    <property type="match status" value="1"/>
</dbReference>
<evidence type="ECO:0000259" key="1">
    <source>
        <dbReference type="PROSITE" id="PS51186"/>
    </source>
</evidence>
<dbReference type="InterPro" id="IPR000182">
    <property type="entry name" value="GNAT_dom"/>
</dbReference>
<dbReference type="InterPro" id="IPR016181">
    <property type="entry name" value="Acyl_CoA_acyltransferase"/>
</dbReference>
<comment type="caution">
    <text evidence="2">The sequence shown here is derived from an EMBL/GenBank/DDBJ whole genome shotgun (WGS) entry which is preliminary data.</text>
</comment>
<dbReference type="PROSITE" id="PS51186">
    <property type="entry name" value="GNAT"/>
    <property type="match status" value="1"/>
</dbReference>
<feature type="domain" description="N-acetyltransferase" evidence="1">
    <location>
        <begin position="2"/>
        <end position="152"/>
    </location>
</feature>
<dbReference type="EMBL" id="QXEV01000001">
    <property type="protein sequence ID" value="RIA78521.1"/>
    <property type="molecule type" value="Genomic_DNA"/>
</dbReference>
<dbReference type="GO" id="GO:0016747">
    <property type="term" value="F:acyltransferase activity, transferring groups other than amino-acyl groups"/>
    <property type="evidence" value="ECO:0007669"/>
    <property type="project" value="InterPro"/>
</dbReference>
<dbReference type="Proteomes" id="UP000266506">
    <property type="component" value="Unassembled WGS sequence"/>
</dbReference>
<dbReference type="InParanoid" id="A0A397S707"/>
<dbReference type="Gene3D" id="3.40.630.30">
    <property type="match status" value="1"/>
</dbReference>
<protein>
    <submittedName>
        <fullName evidence="2">Acetyltransferase (GNAT) family protein</fullName>
    </submittedName>
</protein>
<dbReference type="OrthoDB" id="9792929at2"/>
<dbReference type="Pfam" id="PF00583">
    <property type="entry name" value="Acetyltransf_1"/>
    <property type="match status" value="1"/>
</dbReference>
<evidence type="ECO:0000313" key="2">
    <source>
        <dbReference type="EMBL" id="RIA78521.1"/>
    </source>
</evidence>
<keyword evidence="3" id="KW-1185">Reference proteome</keyword>
<keyword evidence="2" id="KW-0808">Transferase</keyword>
<name>A0A397S707_9MOLU</name>
<organism evidence="2 3">
    <name type="scientific">Anaeroplasma bactoclasticum</name>
    <dbReference type="NCBI Taxonomy" id="2088"/>
    <lineage>
        <taxon>Bacteria</taxon>
        <taxon>Bacillati</taxon>
        <taxon>Mycoplasmatota</taxon>
        <taxon>Mollicutes</taxon>
        <taxon>Anaeroplasmatales</taxon>
        <taxon>Anaeroplasmataceae</taxon>
        <taxon>Anaeroplasma</taxon>
    </lineage>
</organism>
<sequence length="152" mass="17504">MIEIRKGTLTNGNTAKQLIDLSQVWVEENSTFGLIKNTREDLKEPLFIAVDGDKIIGYTFGHFYTTERKTSYIGIGVKCFDIDEIFVLEQYRNQGIGEKLFRAIESCVKDECVYITLATATKDYEKILRFYTKMVGMTFHNAFLIKSCKDIK</sequence>
<gene>
    <name evidence="2" type="ORF">EI71_00082</name>
</gene>
<dbReference type="AlphaFoldDB" id="A0A397S707"/>
<dbReference type="RefSeq" id="WP_119015265.1">
    <property type="nucleotide sequence ID" value="NZ_QXEV01000001.1"/>
</dbReference>